<dbReference type="SUPFAM" id="SSF55785">
    <property type="entry name" value="PYP-like sensor domain (PAS domain)"/>
    <property type="match status" value="5"/>
</dbReference>
<dbReference type="FunFam" id="1.10.287.130:FF:000002">
    <property type="entry name" value="Two-component osmosensing histidine kinase"/>
    <property type="match status" value="1"/>
</dbReference>
<evidence type="ECO:0000256" key="17">
    <source>
        <dbReference type="SAM" id="Coils"/>
    </source>
</evidence>
<dbReference type="PROSITE" id="PS50110">
    <property type="entry name" value="RESPONSE_REGULATORY"/>
    <property type="match status" value="1"/>
</dbReference>
<comment type="catalytic activity">
    <reaction evidence="1">
        <text>ATP + protein L-histidine = ADP + protein N-phospho-L-histidine.</text>
        <dbReference type="EC" id="2.7.13.3"/>
    </reaction>
</comment>
<evidence type="ECO:0000256" key="16">
    <source>
        <dbReference type="PROSITE-ProRule" id="PRU00169"/>
    </source>
</evidence>
<evidence type="ECO:0000256" key="14">
    <source>
        <dbReference type="ARBA" id="ARBA00070152"/>
    </source>
</evidence>
<keyword evidence="3 16" id="KW-0597">Phosphoprotein</keyword>
<dbReference type="InterPro" id="IPR003594">
    <property type="entry name" value="HATPase_dom"/>
</dbReference>
<protein>
    <recommendedName>
        <fullName evidence="13">Sensory/regulatory protein RpfC</fullName>
        <ecNumber evidence="2">2.7.13.3</ecNumber>
    </recommendedName>
    <alternativeName>
        <fullName evidence="14">Virulence sensor protein BvgS</fullName>
    </alternativeName>
</protein>
<dbReference type="InterPro" id="IPR008207">
    <property type="entry name" value="Sig_transdc_His_kin_Hpt_dom"/>
</dbReference>
<feature type="domain" description="Histidine kinase" evidence="18">
    <location>
        <begin position="1033"/>
        <end position="1254"/>
    </location>
</feature>
<dbReference type="Gene3D" id="1.20.120.160">
    <property type="entry name" value="HPT domain"/>
    <property type="match status" value="1"/>
</dbReference>
<dbReference type="PANTHER" id="PTHR45339">
    <property type="entry name" value="HYBRID SIGNAL TRANSDUCTION HISTIDINE KINASE J"/>
    <property type="match status" value="1"/>
</dbReference>
<evidence type="ECO:0000313" key="23">
    <source>
        <dbReference type="EMBL" id="SFL43246.1"/>
    </source>
</evidence>
<dbReference type="GO" id="GO:0005886">
    <property type="term" value="C:plasma membrane"/>
    <property type="evidence" value="ECO:0007669"/>
    <property type="project" value="UniProtKB-SubCell"/>
</dbReference>
<dbReference type="SUPFAM" id="SSF55874">
    <property type="entry name" value="ATPase domain of HSP90 chaperone/DNA topoisomerase II/histidine kinase"/>
    <property type="match status" value="1"/>
</dbReference>
<dbReference type="InterPro" id="IPR011006">
    <property type="entry name" value="CheY-like_superfamily"/>
</dbReference>
<dbReference type="PANTHER" id="PTHR45339:SF3">
    <property type="entry name" value="HISTIDINE KINASE"/>
    <property type="match status" value="1"/>
</dbReference>
<feature type="modified residue" description="Phosphohistidine" evidence="15">
    <location>
        <position position="1492"/>
    </location>
</feature>
<dbReference type="InterPro" id="IPR004358">
    <property type="entry name" value="Sig_transdc_His_kin-like_C"/>
</dbReference>
<dbReference type="InterPro" id="IPR036641">
    <property type="entry name" value="HPT_dom_sf"/>
</dbReference>
<evidence type="ECO:0000259" key="20">
    <source>
        <dbReference type="PROSITE" id="PS50112"/>
    </source>
</evidence>
<dbReference type="InterPro" id="IPR003661">
    <property type="entry name" value="HisK_dim/P_dom"/>
</dbReference>
<evidence type="ECO:0000256" key="13">
    <source>
        <dbReference type="ARBA" id="ARBA00068150"/>
    </source>
</evidence>
<dbReference type="Gene3D" id="3.40.190.10">
    <property type="entry name" value="Periplasmic binding protein-like II"/>
    <property type="match status" value="2"/>
</dbReference>
<feature type="domain" description="PAS" evidence="20">
    <location>
        <begin position="499"/>
        <end position="552"/>
    </location>
</feature>
<feature type="domain" description="PAC" evidence="21">
    <location>
        <begin position="944"/>
        <end position="997"/>
    </location>
</feature>
<feature type="domain" description="PAC" evidence="21">
    <location>
        <begin position="693"/>
        <end position="745"/>
    </location>
</feature>
<dbReference type="Gene3D" id="3.40.50.2300">
    <property type="match status" value="1"/>
</dbReference>
<dbReference type="SUPFAM" id="SSF53850">
    <property type="entry name" value="Periplasmic binding protein-like II"/>
    <property type="match status" value="1"/>
</dbReference>
<dbReference type="Proteomes" id="UP000199470">
    <property type="component" value="Unassembled WGS sequence"/>
</dbReference>
<dbReference type="Pfam" id="PF00989">
    <property type="entry name" value="PAS"/>
    <property type="match status" value="1"/>
</dbReference>
<dbReference type="CDD" id="cd17546">
    <property type="entry name" value="REC_hyHK_CKI1_RcsC-like"/>
    <property type="match status" value="1"/>
</dbReference>
<dbReference type="Pfam" id="PF00512">
    <property type="entry name" value="HisKA"/>
    <property type="match status" value="1"/>
</dbReference>
<dbReference type="CDD" id="cd00082">
    <property type="entry name" value="HisKA"/>
    <property type="match status" value="1"/>
</dbReference>
<dbReference type="EC" id="2.7.13.3" evidence="2"/>
<dbReference type="InterPro" id="IPR005467">
    <property type="entry name" value="His_kinase_dom"/>
</dbReference>
<dbReference type="SMART" id="SM00387">
    <property type="entry name" value="HATPase_c"/>
    <property type="match status" value="1"/>
</dbReference>
<dbReference type="Pfam" id="PF08448">
    <property type="entry name" value="PAS_4"/>
    <property type="match status" value="2"/>
</dbReference>
<dbReference type="Pfam" id="PF00072">
    <property type="entry name" value="Response_reg"/>
    <property type="match status" value="1"/>
</dbReference>
<keyword evidence="7" id="KW-0418">Kinase</keyword>
<dbReference type="Pfam" id="PF13426">
    <property type="entry name" value="PAS_9"/>
    <property type="match status" value="1"/>
</dbReference>
<evidence type="ECO:0000256" key="11">
    <source>
        <dbReference type="ARBA" id="ARBA00058004"/>
    </source>
</evidence>
<dbReference type="SUPFAM" id="SSF47384">
    <property type="entry name" value="Homodimeric domain of signal transducing histidine kinase"/>
    <property type="match status" value="1"/>
</dbReference>
<keyword evidence="9" id="KW-0902">Two-component regulatory system</keyword>
<dbReference type="Pfam" id="PF08447">
    <property type="entry name" value="PAS_3"/>
    <property type="match status" value="1"/>
</dbReference>
<dbReference type="PROSITE" id="PS50113">
    <property type="entry name" value="PAC"/>
    <property type="match status" value="4"/>
</dbReference>
<feature type="domain" description="PAS" evidence="20">
    <location>
        <begin position="621"/>
        <end position="691"/>
    </location>
</feature>
<feature type="domain" description="Response regulatory" evidence="19">
    <location>
        <begin position="1290"/>
        <end position="1406"/>
    </location>
</feature>
<dbReference type="STRING" id="758825.SAMN02982985_00098"/>
<dbReference type="Pfam" id="PF09084">
    <property type="entry name" value="NMT1"/>
    <property type="match status" value="1"/>
</dbReference>
<keyword evidence="6" id="KW-0547">Nucleotide-binding</keyword>
<dbReference type="SUPFAM" id="SSF47226">
    <property type="entry name" value="Histidine-containing phosphotransfer domain, HPT domain"/>
    <property type="match status" value="1"/>
</dbReference>
<name>A0A1I4HPC4_9BURK</name>
<feature type="domain" description="PAS" evidence="20">
    <location>
        <begin position="871"/>
        <end position="913"/>
    </location>
</feature>
<dbReference type="CDD" id="cd00130">
    <property type="entry name" value="PAS"/>
    <property type="match status" value="5"/>
</dbReference>
<keyword evidence="17" id="KW-0175">Coiled coil</keyword>
<gene>
    <name evidence="23" type="ORF">SAMN02982985_00098</name>
</gene>
<dbReference type="GO" id="GO:0005524">
    <property type="term" value="F:ATP binding"/>
    <property type="evidence" value="ECO:0007669"/>
    <property type="project" value="UniProtKB-KW"/>
</dbReference>
<dbReference type="InterPro" id="IPR036097">
    <property type="entry name" value="HisK_dim/P_sf"/>
</dbReference>
<dbReference type="RefSeq" id="WP_217429853.1">
    <property type="nucleotide sequence ID" value="NZ_FOTW01000004.1"/>
</dbReference>
<evidence type="ECO:0000256" key="10">
    <source>
        <dbReference type="ARBA" id="ARBA00023026"/>
    </source>
</evidence>
<feature type="modified residue" description="4-aspartylphosphate" evidence="16">
    <location>
        <position position="1339"/>
    </location>
</feature>
<dbReference type="NCBIfam" id="TIGR00229">
    <property type="entry name" value="sensory_box"/>
    <property type="match status" value="4"/>
</dbReference>
<dbReference type="SMART" id="SM00086">
    <property type="entry name" value="PAC"/>
    <property type="match status" value="5"/>
</dbReference>
<dbReference type="GO" id="GO:0000155">
    <property type="term" value="F:phosphorelay sensor kinase activity"/>
    <property type="evidence" value="ECO:0007669"/>
    <property type="project" value="InterPro"/>
</dbReference>
<organism evidence="23 24">
    <name type="scientific">Rugamonas rubra</name>
    <dbReference type="NCBI Taxonomy" id="758825"/>
    <lineage>
        <taxon>Bacteria</taxon>
        <taxon>Pseudomonadati</taxon>
        <taxon>Pseudomonadota</taxon>
        <taxon>Betaproteobacteria</taxon>
        <taxon>Burkholderiales</taxon>
        <taxon>Oxalobacteraceae</taxon>
        <taxon>Telluria group</taxon>
        <taxon>Rugamonas</taxon>
    </lineage>
</organism>
<feature type="domain" description="HPt" evidence="22">
    <location>
        <begin position="1453"/>
        <end position="1547"/>
    </location>
</feature>
<dbReference type="PROSITE" id="PS50894">
    <property type="entry name" value="HPT"/>
    <property type="match status" value="1"/>
</dbReference>
<evidence type="ECO:0000256" key="2">
    <source>
        <dbReference type="ARBA" id="ARBA00012438"/>
    </source>
</evidence>
<dbReference type="InterPro" id="IPR015168">
    <property type="entry name" value="SsuA/THI5"/>
</dbReference>
<accession>A0A1I4HPC4</accession>
<dbReference type="PRINTS" id="PR00344">
    <property type="entry name" value="BCTRLSENSOR"/>
</dbReference>
<feature type="domain" description="PAC" evidence="21">
    <location>
        <begin position="818"/>
        <end position="870"/>
    </location>
</feature>
<dbReference type="SMART" id="SM00091">
    <property type="entry name" value="PAS"/>
    <property type="match status" value="5"/>
</dbReference>
<evidence type="ECO:0000313" key="24">
    <source>
        <dbReference type="Proteomes" id="UP000199470"/>
    </source>
</evidence>
<dbReference type="InterPro" id="IPR000014">
    <property type="entry name" value="PAS"/>
</dbReference>
<evidence type="ECO:0000259" key="21">
    <source>
        <dbReference type="PROSITE" id="PS50113"/>
    </source>
</evidence>
<keyword evidence="4" id="KW-0808">Transferase</keyword>
<evidence type="ECO:0000256" key="15">
    <source>
        <dbReference type="PROSITE-ProRule" id="PRU00110"/>
    </source>
</evidence>
<comment type="function">
    <text evidence="11">Member of the two-component regulatory system BvgS/BvgA. Phosphorylates BvgA via a four-step phosphorelay in response to environmental signals.</text>
</comment>
<dbReference type="InterPro" id="IPR036890">
    <property type="entry name" value="HATPase_C_sf"/>
</dbReference>
<evidence type="ECO:0000256" key="12">
    <source>
        <dbReference type="ARBA" id="ARBA00064003"/>
    </source>
</evidence>
<dbReference type="Pfam" id="PF01627">
    <property type="entry name" value="Hpt"/>
    <property type="match status" value="1"/>
</dbReference>
<evidence type="ECO:0000256" key="1">
    <source>
        <dbReference type="ARBA" id="ARBA00000085"/>
    </source>
</evidence>
<dbReference type="PROSITE" id="PS50109">
    <property type="entry name" value="HIS_KIN"/>
    <property type="match status" value="1"/>
</dbReference>
<evidence type="ECO:0000256" key="8">
    <source>
        <dbReference type="ARBA" id="ARBA00022840"/>
    </source>
</evidence>
<evidence type="ECO:0000256" key="6">
    <source>
        <dbReference type="ARBA" id="ARBA00022741"/>
    </source>
</evidence>
<comment type="subunit">
    <text evidence="12">At low DSF concentrations, interacts with RpfF.</text>
</comment>
<evidence type="ECO:0000256" key="9">
    <source>
        <dbReference type="ARBA" id="ARBA00023012"/>
    </source>
</evidence>
<dbReference type="SMART" id="SM00448">
    <property type="entry name" value="REC"/>
    <property type="match status" value="1"/>
</dbReference>
<dbReference type="Pfam" id="PF02518">
    <property type="entry name" value="HATPase_c"/>
    <property type="match status" value="1"/>
</dbReference>
<evidence type="ECO:0000256" key="7">
    <source>
        <dbReference type="ARBA" id="ARBA00022777"/>
    </source>
</evidence>
<dbReference type="Gene3D" id="1.10.287.130">
    <property type="match status" value="1"/>
</dbReference>
<dbReference type="InterPro" id="IPR013767">
    <property type="entry name" value="PAS_fold"/>
</dbReference>
<dbReference type="EMBL" id="FOTW01000004">
    <property type="protein sequence ID" value="SFL43246.1"/>
    <property type="molecule type" value="Genomic_DNA"/>
</dbReference>
<feature type="domain" description="PAC" evidence="21">
    <location>
        <begin position="451"/>
        <end position="504"/>
    </location>
</feature>
<dbReference type="FunFam" id="3.30.565.10:FF:000010">
    <property type="entry name" value="Sensor histidine kinase RcsC"/>
    <property type="match status" value="1"/>
</dbReference>
<dbReference type="Gene3D" id="3.30.565.10">
    <property type="entry name" value="Histidine kinase-like ATPase, C-terminal domain"/>
    <property type="match status" value="1"/>
</dbReference>
<dbReference type="InterPro" id="IPR013655">
    <property type="entry name" value="PAS_fold_3"/>
</dbReference>
<proteinExistence type="predicted"/>
<dbReference type="InterPro" id="IPR001610">
    <property type="entry name" value="PAC"/>
</dbReference>
<dbReference type="InterPro" id="IPR001789">
    <property type="entry name" value="Sig_transdc_resp-reg_receiver"/>
</dbReference>
<dbReference type="GO" id="GO:0006355">
    <property type="term" value="P:regulation of DNA-templated transcription"/>
    <property type="evidence" value="ECO:0007669"/>
    <property type="project" value="InterPro"/>
</dbReference>
<evidence type="ECO:0000259" key="19">
    <source>
        <dbReference type="PROSITE" id="PS50110"/>
    </source>
</evidence>
<feature type="coiled-coil region" evidence="17">
    <location>
        <begin position="988"/>
        <end position="1019"/>
    </location>
</feature>
<dbReference type="Gene3D" id="3.30.450.20">
    <property type="entry name" value="PAS domain"/>
    <property type="match status" value="5"/>
</dbReference>
<sequence>MLHRLLPPRALRRPPSGRGLAACAVAWAVFCLAPGGALAAEKVSVQLQWQHQFQFAGYYAAQDQGYYREAGLDVSLHEAQPGVDAVQKVVDGHSQYGTGSSSLLLSRSLGQPVVVLASIFQHSGAALLLRLDADGKRRPWAGSRVMLANNNEELTAYLKKQGVRLDSLFLVPHSYRLDDFLEGKVDAYAAYSTEEPFLLQHANVGYELVSPRAAGVDFYGDNLYTTESELREHPARAAAMRAATLRGWRYAMAHQGEIADLIRARYPNRHSREHLLFEAQATAPLLEQELIELGYSNPERWRAIAATYVELGMLPAGFSLQGFLYAPAEPPALARWAGAALAVLLLGGGVGLLRQRRLAGALRLARSRLDGAERAAALALQGAGEGVWDWQVQPRRLSLSPRYGELLGYAAGAFAPGPDDWIEHVHPDDRERVERDIAGYLGAAARPDGAFASEYRMRCRDGGWKWVLGRGMVVERDAGGRPLRASGTLSDISERRAAEAARVCAIVDATPGAMLVADKAGRVRHANAAALRCLGYAGGALAGLSLDQLVPDAMRSNGRGRELFARPQLPGRVLTAQRADGSRFPAMVHLSPLSLAGEELALMALRDMTQRKRAEEALHASSERYRLIVQTAAEGVWMTGADDLTSFVNPTMARMLGYQPEQMVGRAMREFMDEEGHALLQEHLRRRASGLAGQSDVRFFRQDGASVWGLLSTTVVNADNGAYAGTLAMVTDITARRLAEVALRNSSQRMASIFNAVSDGLVVLNADGAILESNAAAVRMLAGAAGARLWDGVREDGSAVEPASHPVQLALVSGVSVRDAVMGVRRADGALTWLSVNAEPICDETASVTLVVASLTDISERKRSADALRRSEQRLQEIIQMMPSGLFIKDSAGRYLLMNRACEQQFGFGFAELADGDDSAMHSAETLARYRATDRNAFAGRVLIDFEELIWNRQLNQQRHLRVFKKPVYDEQGAPAYLIGMSIDITDSKQAEHALRELNEHLEERVAQRTEQLGQAKQLAEEASLAKGQFLANMSHEIRTPMNGVIGMAYLALKTDLDPRQRDYLEKIRFAGEHLLGIIDDILDISKIEAGKLEIEQVDFSLDHVMQTLTTVVAPKAASRELELVFELAPDLPAMLRGDPLRLGQVLINYTNNAIKFSEKGRIEIRVRQVVGDAASCLLRFEVSDHGIGLSEAEMDKLFQSFQQADTSTTREYGGTGLGLAICKQLAQLMGGDVGVASRPGEGSTFWFTARLGVAHGSVPALIHQVNDAAAALLASARSAAVMDALRHARILLVEDNTFNQQIALEMLEEVGASVCLANNGVEALELLRQTAFDCVLMDVQMPLMDGLEATRRIRAEPRLGGLRVLAMTATATSEDRVRCLAAGMDDFISKPIQPALMYQTIANWLPERAAGAEAAAAPAPGAARPAAAFKATLGGDPAVIDLTILAKLLGYHPQKVRKFAFKFLQTTQDGLAEMDTALARGDIDAMRALGHRIKASARTVGALGMAELLQAMEELPPGPDEALRGGALLARLWPLLEQVTEHVMTNTTFANDD</sequence>
<evidence type="ECO:0000259" key="18">
    <source>
        <dbReference type="PROSITE" id="PS50109"/>
    </source>
</evidence>
<keyword evidence="8" id="KW-0067">ATP-binding</keyword>
<keyword evidence="10" id="KW-0843">Virulence</keyword>
<keyword evidence="24" id="KW-1185">Reference proteome</keyword>
<evidence type="ECO:0000256" key="5">
    <source>
        <dbReference type="ARBA" id="ARBA00022729"/>
    </source>
</evidence>
<keyword evidence="5" id="KW-0732">Signal</keyword>
<dbReference type="InterPro" id="IPR000700">
    <property type="entry name" value="PAS-assoc_C"/>
</dbReference>
<dbReference type="SUPFAM" id="SSF52172">
    <property type="entry name" value="CheY-like"/>
    <property type="match status" value="1"/>
</dbReference>
<evidence type="ECO:0000259" key="22">
    <source>
        <dbReference type="PROSITE" id="PS50894"/>
    </source>
</evidence>
<evidence type="ECO:0000256" key="4">
    <source>
        <dbReference type="ARBA" id="ARBA00022679"/>
    </source>
</evidence>
<dbReference type="PROSITE" id="PS50112">
    <property type="entry name" value="PAS"/>
    <property type="match status" value="3"/>
</dbReference>
<evidence type="ECO:0000256" key="3">
    <source>
        <dbReference type="ARBA" id="ARBA00022553"/>
    </source>
</evidence>
<dbReference type="InterPro" id="IPR013656">
    <property type="entry name" value="PAS_4"/>
</dbReference>
<dbReference type="CDD" id="cd16922">
    <property type="entry name" value="HATPase_EvgS-ArcB-TorS-like"/>
    <property type="match status" value="1"/>
</dbReference>
<reference evidence="23 24" key="1">
    <citation type="submission" date="2016-10" db="EMBL/GenBank/DDBJ databases">
        <authorList>
            <person name="de Groot N.N."/>
        </authorList>
    </citation>
    <scope>NUCLEOTIDE SEQUENCE [LARGE SCALE GENOMIC DNA]</scope>
    <source>
        <strain evidence="23 24">ATCC 43154</strain>
    </source>
</reference>
<dbReference type="SMART" id="SM00388">
    <property type="entry name" value="HisKA"/>
    <property type="match status" value="1"/>
</dbReference>
<dbReference type="InterPro" id="IPR035965">
    <property type="entry name" value="PAS-like_dom_sf"/>
</dbReference>